<comment type="caution">
    <text evidence="1">The sequence shown here is derived from an EMBL/GenBank/DDBJ whole genome shotgun (WGS) entry which is preliminary data.</text>
</comment>
<organism evidence="1 2">
    <name type="scientific">Petromyces alliaceus</name>
    <name type="common">Aspergillus alliaceus</name>
    <dbReference type="NCBI Taxonomy" id="209559"/>
    <lineage>
        <taxon>Eukaryota</taxon>
        <taxon>Fungi</taxon>
        <taxon>Dikarya</taxon>
        <taxon>Ascomycota</taxon>
        <taxon>Pezizomycotina</taxon>
        <taxon>Eurotiomycetes</taxon>
        <taxon>Eurotiomycetidae</taxon>
        <taxon>Eurotiales</taxon>
        <taxon>Aspergillaceae</taxon>
        <taxon>Aspergillus</taxon>
        <taxon>Aspergillus subgen. Circumdati</taxon>
    </lineage>
</organism>
<protein>
    <recommendedName>
        <fullName evidence="3">F-box domain-containing protein</fullName>
    </recommendedName>
</protein>
<proteinExistence type="predicted"/>
<evidence type="ECO:0000313" key="1">
    <source>
        <dbReference type="EMBL" id="KAF5860976.1"/>
    </source>
</evidence>
<dbReference type="SUPFAM" id="SSF81383">
    <property type="entry name" value="F-box domain"/>
    <property type="match status" value="1"/>
</dbReference>
<evidence type="ECO:0000313" key="2">
    <source>
        <dbReference type="Proteomes" id="UP000541154"/>
    </source>
</evidence>
<dbReference type="CDD" id="cd09917">
    <property type="entry name" value="F-box_SF"/>
    <property type="match status" value="1"/>
</dbReference>
<evidence type="ECO:0008006" key="3">
    <source>
        <dbReference type="Google" id="ProtNLM"/>
    </source>
</evidence>
<accession>A0A8H6A5I2</accession>
<dbReference type="Proteomes" id="UP000541154">
    <property type="component" value="Unassembled WGS sequence"/>
</dbReference>
<keyword evidence="2" id="KW-1185">Reference proteome</keyword>
<dbReference type="EMBL" id="SPNV01000113">
    <property type="protein sequence ID" value="KAF5860976.1"/>
    <property type="molecule type" value="Genomic_DNA"/>
</dbReference>
<name>A0A8H6A5I2_PETAA</name>
<sequence length="174" mass="20158">MSSSDDTTSPSEPPTDLVSPFMNLPTELHILIANYLIFPDIIHLKLTCAYFNHLIPPLSHRELLDAELTDFAWDHDLYACRYCLRFRPAAKFADRMLRRRRRRCGRDAVKRFCVDCGLMPRRGAARNFTYAMLDRHKNGMKVCADCWDERLKRQEHLYGEVLGDLSSAYGCPSD</sequence>
<reference evidence="1 2" key="1">
    <citation type="submission" date="2019-04" db="EMBL/GenBank/DDBJ databases">
        <title>Aspergillus burnettii sp. nov., novel species from soil in southeast Queensland.</title>
        <authorList>
            <person name="Gilchrist C.L.M."/>
            <person name="Pitt J.I."/>
            <person name="Lange L."/>
            <person name="Lacey H.J."/>
            <person name="Vuong D."/>
            <person name="Midgley D.J."/>
            <person name="Greenfield P."/>
            <person name="Bradbury M."/>
            <person name="Lacey E."/>
            <person name="Busk P.K."/>
            <person name="Pilgaard B."/>
            <person name="Chooi Y.H."/>
            <person name="Piggott A.M."/>
        </authorList>
    </citation>
    <scope>NUCLEOTIDE SEQUENCE [LARGE SCALE GENOMIC DNA]</scope>
    <source>
        <strain evidence="1 2">FRR 5400</strain>
    </source>
</reference>
<dbReference type="AlphaFoldDB" id="A0A8H6A5I2"/>
<gene>
    <name evidence="1" type="ORF">ETB97_000886</name>
</gene>
<dbReference type="InterPro" id="IPR036047">
    <property type="entry name" value="F-box-like_dom_sf"/>
</dbReference>